<evidence type="ECO:0000256" key="1">
    <source>
        <dbReference type="SAM" id="MobiDB-lite"/>
    </source>
</evidence>
<evidence type="ECO:0000256" key="2">
    <source>
        <dbReference type="SAM" id="Phobius"/>
    </source>
</evidence>
<evidence type="ECO:0000313" key="6">
    <source>
        <dbReference type="Proteomes" id="UP000238479"/>
    </source>
</evidence>
<name>A0A2P6P244_ROSCH</name>
<feature type="signal peptide" evidence="3">
    <location>
        <begin position="1"/>
        <end position="23"/>
    </location>
</feature>
<feature type="compositionally biased region" description="Basic and acidic residues" evidence="1">
    <location>
        <begin position="142"/>
        <end position="152"/>
    </location>
</feature>
<reference evidence="5 6" key="1">
    <citation type="journal article" date="2018" name="Nat. Genet.">
        <title>The Rosa genome provides new insights in the design of modern roses.</title>
        <authorList>
            <person name="Bendahmane M."/>
        </authorList>
    </citation>
    <scope>NUCLEOTIDE SEQUENCE [LARGE SCALE GENOMIC DNA]</scope>
    <source>
        <strain evidence="6">cv. Old Blush</strain>
    </source>
</reference>
<keyword evidence="6" id="KW-1185">Reference proteome</keyword>
<dbReference type="InterPro" id="IPR039391">
    <property type="entry name" value="Phytocyanin-like"/>
</dbReference>
<dbReference type="GO" id="GO:0009055">
    <property type="term" value="F:electron transfer activity"/>
    <property type="evidence" value="ECO:0007669"/>
    <property type="project" value="InterPro"/>
</dbReference>
<dbReference type="Gramene" id="PRQ15980">
    <property type="protein sequence ID" value="PRQ15980"/>
    <property type="gene ID" value="RchiOBHm_Chr7g0179281"/>
</dbReference>
<feature type="domain" description="Phytocyanin" evidence="4">
    <location>
        <begin position="24"/>
        <end position="120"/>
    </location>
</feature>
<keyword evidence="2" id="KW-1133">Transmembrane helix</keyword>
<dbReference type="PANTHER" id="PTHR33021">
    <property type="entry name" value="BLUE COPPER PROTEIN"/>
    <property type="match status" value="1"/>
</dbReference>
<feature type="transmembrane region" description="Helical" evidence="2">
    <location>
        <begin position="158"/>
        <end position="180"/>
    </location>
</feature>
<dbReference type="STRING" id="74649.A0A2P6P244"/>
<dbReference type="Proteomes" id="UP000238479">
    <property type="component" value="Chromosome 7"/>
</dbReference>
<evidence type="ECO:0000259" key="4">
    <source>
        <dbReference type="PROSITE" id="PS51485"/>
    </source>
</evidence>
<feature type="region of interest" description="Disordered" evidence="1">
    <location>
        <begin position="121"/>
        <end position="152"/>
    </location>
</feature>
<dbReference type="PANTHER" id="PTHR33021:SF289">
    <property type="entry name" value="EARLY NODULIN-LIKE PROTEIN 5-RELATED"/>
    <property type="match status" value="1"/>
</dbReference>
<keyword evidence="2" id="KW-0812">Transmembrane</keyword>
<comment type="caution">
    <text evidence="5">The sequence shown here is derived from an EMBL/GenBank/DDBJ whole genome shotgun (WGS) entry which is preliminary data.</text>
</comment>
<keyword evidence="3" id="KW-0732">Signal</keyword>
<feature type="chain" id="PRO_5015184623" evidence="3">
    <location>
        <begin position="24"/>
        <end position="181"/>
    </location>
</feature>
<dbReference type="Gene3D" id="2.60.40.420">
    <property type="entry name" value="Cupredoxins - blue copper proteins"/>
    <property type="match status" value="1"/>
</dbReference>
<dbReference type="EMBL" id="PDCK01000045">
    <property type="protein sequence ID" value="PRQ15980.1"/>
    <property type="molecule type" value="Genomic_DNA"/>
</dbReference>
<proteinExistence type="predicted"/>
<dbReference type="InterPro" id="IPR003245">
    <property type="entry name" value="Phytocyanin_dom"/>
</dbReference>
<evidence type="ECO:0000313" key="5">
    <source>
        <dbReference type="EMBL" id="PRQ15980.1"/>
    </source>
</evidence>
<evidence type="ECO:0000256" key="3">
    <source>
        <dbReference type="SAM" id="SignalP"/>
    </source>
</evidence>
<gene>
    <name evidence="5" type="ORF">RchiOBHm_Chr7g0179281</name>
</gene>
<organism evidence="5 6">
    <name type="scientific">Rosa chinensis</name>
    <name type="common">China rose</name>
    <dbReference type="NCBI Taxonomy" id="74649"/>
    <lineage>
        <taxon>Eukaryota</taxon>
        <taxon>Viridiplantae</taxon>
        <taxon>Streptophyta</taxon>
        <taxon>Embryophyta</taxon>
        <taxon>Tracheophyta</taxon>
        <taxon>Spermatophyta</taxon>
        <taxon>Magnoliopsida</taxon>
        <taxon>eudicotyledons</taxon>
        <taxon>Gunneridae</taxon>
        <taxon>Pentapetalae</taxon>
        <taxon>rosids</taxon>
        <taxon>fabids</taxon>
        <taxon>Rosales</taxon>
        <taxon>Rosaceae</taxon>
        <taxon>Rosoideae</taxon>
        <taxon>Rosoideae incertae sedis</taxon>
        <taxon>Rosa</taxon>
    </lineage>
</organism>
<accession>A0A2P6P244</accession>
<dbReference type="GO" id="GO:0005886">
    <property type="term" value="C:plasma membrane"/>
    <property type="evidence" value="ECO:0007669"/>
    <property type="project" value="TreeGrafter"/>
</dbReference>
<dbReference type="Pfam" id="PF02298">
    <property type="entry name" value="Cu_bind_like"/>
    <property type="match status" value="1"/>
</dbReference>
<sequence>MESSKVFLLFFLLFAIQVVFVTCTQFQVGDKSNGWEVPKSKSDQDMYNQWASKNRFKVDDTLIMVVTEAEYEKCHSDNPIFSSNDGDLVFKLDRPGSFYFISGTAGHCEKGQKMIVKVLGSPAAGTESPPPAQSANQNATESPDHHDHDHHDMKNNAVAMHAVTAISFTTSVMSFLGVFFF</sequence>
<dbReference type="SUPFAM" id="SSF49503">
    <property type="entry name" value="Cupredoxins"/>
    <property type="match status" value="1"/>
</dbReference>
<keyword evidence="2" id="KW-0472">Membrane</keyword>
<dbReference type="PROSITE" id="PS51485">
    <property type="entry name" value="PHYTOCYANIN"/>
    <property type="match status" value="1"/>
</dbReference>
<protein>
    <submittedName>
        <fullName evidence="5">Putative cupredoxin</fullName>
    </submittedName>
</protein>
<dbReference type="AlphaFoldDB" id="A0A2P6P244"/>
<dbReference type="InterPro" id="IPR008972">
    <property type="entry name" value="Cupredoxin"/>
</dbReference>